<sequence length="166" mass="18579">MGDIMDEQEWEMIPHKILADLRDEVHILKDKMSQPSTRKDMVDSMIELKRSIDQMHDIFKTALDTTGKDDHPEILAKLANIEKQNEQIAQALVTVAELVEQMHQKKVQPAEPEQSFAPPPFAAPPSFAAPPQFAPPRSRAPSRASMPLPPPPPPAPRKGLLGKIMR</sequence>
<accession>A0A1F5B2P7</accession>
<reference evidence="2 3" key="1">
    <citation type="journal article" date="2016" name="Nat. Commun.">
        <title>Thousands of microbial genomes shed light on interconnected biogeochemical processes in an aquifer system.</title>
        <authorList>
            <person name="Anantharaman K."/>
            <person name="Brown C.T."/>
            <person name="Hug L.A."/>
            <person name="Sharon I."/>
            <person name="Castelle C.J."/>
            <person name="Probst A.J."/>
            <person name="Thomas B.C."/>
            <person name="Singh A."/>
            <person name="Wilkins M.J."/>
            <person name="Karaoz U."/>
            <person name="Brodie E.L."/>
            <person name="Williams K.H."/>
            <person name="Hubbard S.S."/>
            <person name="Banfield J.F."/>
        </authorList>
    </citation>
    <scope>NUCLEOTIDE SEQUENCE [LARGE SCALE GENOMIC DNA]</scope>
</reference>
<gene>
    <name evidence="2" type="ORF">A2819_01280</name>
</gene>
<dbReference type="AlphaFoldDB" id="A0A1F5B2P7"/>
<name>A0A1F5B2P7_9BACT</name>
<comment type="caution">
    <text evidence="2">The sequence shown here is derived from an EMBL/GenBank/DDBJ whole genome shotgun (WGS) entry which is preliminary data.</text>
</comment>
<proteinExistence type="predicted"/>
<organism evidence="2 3">
    <name type="scientific">Candidatus Azambacteria bacterium RIFCSPHIGHO2_01_FULL_40_24</name>
    <dbReference type="NCBI Taxonomy" id="1797301"/>
    <lineage>
        <taxon>Bacteria</taxon>
        <taxon>Candidatus Azamiibacteriota</taxon>
    </lineage>
</organism>
<feature type="compositionally biased region" description="Low complexity" evidence="1">
    <location>
        <begin position="124"/>
        <end position="146"/>
    </location>
</feature>
<feature type="region of interest" description="Disordered" evidence="1">
    <location>
        <begin position="104"/>
        <end position="166"/>
    </location>
</feature>
<evidence type="ECO:0000256" key="1">
    <source>
        <dbReference type="SAM" id="MobiDB-lite"/>
    </source>
</evidence>
<protein>
    <submittedName>
        <fullName evidence="2">Uncharacterized protein</fullName>
    </submittedName>
</protein>
<evidence type="ECO:0000313" key="3">
    <source>
        <dbReference type="Proteomes" id="UP000176431"/>
    </source>
</evidence>
<feature type="compositionally biased region" description="Pro residues" evidence="1">
    <location>
        <begin position="147"/>
        <end position="156"/>
    </location>
</feature>
<evidence type="ECO:0000313" key="2">
    <source>
        <dbReference type="EMBL" id="OGD24885.1"/>
    </source>
</evidence>
<dbReference type="EMBL" id="MEYK01000030">
    <property type="protein sequence ID" value="OGD24885.1"/>
    <property type="molecule type" value="Genomic_DNA"/>
</dbReference>
<dbReference type="Proteomes" id="UP000176431">
    <property type="component" value="Unassembled WGS sequence"/>
</dbReference>